<protein>
    <recommendedName>
        <fullName evidence="2">Lipid/polyisoprenoid-binding YceI-like domain-containing protein</fullName>
    </recommendedName>
</protein>
<dbReference type="RefSeq" id="WP_077450368.1">
    <property type="nucleotide sequence ID" value="NZ_FUGE01000075.1"/>
</dbReference>
<accession>A0A1R4GI93</accession>
<keyword evidence="4" id="KW-1185">Reference proteome</keyword>
<gene>
    <name evidence="3" type="ORF">A1232T_00527</name>
</gene>
<feature type="chain" id="PRO_5013114131" description="Lipid/polyisoprenoid-binding YceI-like domain-containing protein" evidence="1">
    <location>
        <begin position="26"/>
        <end position="207"/>
    </location>
</feature>
<dbReference type="EMBL" id="FUGE01000075">
    <property type="protein sequence ID" value="SJM67805.1"/>
    <property type="molecule type" value="Genomic_DNA"/>
</dbReference>
<feature type="domain" description="Lipid/polyisoprenoid-binding YceI-like" evidence="2">
    <location>
        <begin position="27"/>
        <end position="191"/>
    </location>
</feature>
<organism evidence="3 4">
    <name type="scientific">Psychrobacter piechaudii</name>
    <dbReference type="NCBI Taxonomy" id="1945521"/>
    <lineage>
        <taxon>Bacteria</taxon>
        <taxon>Pseudomonadati</taxon>
        <taxon>Pseudomonadota</taxon>
        <taxon>Gammaproteobacteria</taxon>
        <taxon>Moraxellales</taxon>
        <taxon>Moraxellaceae</taxon>
        <taxon>Psychrobacter</taxon>
    </lineage>
</organism>
<feature type="signal peptide" evidence="1">
    <location>
        <begin position="1"/>
        <end position="25"/>
    </location>
</feature>
<dbReference type="PANTHER" id="PTHR34406">
    <property type="entry name" value="PROTEIN YCEI"/>
    <property type="match status" value="1"/>
</dbReference>
<sequence length="207" mass="22664">MKLLKKSLSLAVLVGLGTVSVAGNAATYEIDPNHANARFSVNHFGTSTNAGGFYGLTGIVQYQPEAKKGFVGVTIPIGSLETGNKAFNKHLKSADFFNAEKFPTAYFKSTEWQFDGDKVKAVKGDLTLLDQTHPVTLTATNFNCYDSPMLETQVCGGDFETTIDRTKWGMNTYTDGGMMKDIKLKIQIEAGLKDDKKTEKKENNKKS</sequence>
<evidence type="ECO:0000313" key="3">
    <source>
        <dbReference type="EMBL" id="SJM67805.1"/>
    </source>
</evidence>
<dbReference type="SMART" id="SM00867">
    <property type="entry name" value="YceI"/>
    <property type="match status" value="1"/>
</dbReference>
<proteinExistence type="predicted"/>
<keyword evidence="1" id="KW-0732">Signal</keyword>
<dbReference type="InterPro" id="IPR007372">
    <property type="entry name" value="Lipid/polyisoprenoid-bd_YceI"/>
</dbReference>
<evidence type="ECO:0000313" key="4">
    <source>
        <dbReference type="Proteomes" id="UP000188357"/>
    </source>
</evidence>
<dbReference type="SUPFAM" id="SSF101874">
    <property type="entry name" value="YceI-like"/>
    <property type="match status" value="1"/>
</dbReference>
<dbReference type="PANTHER" id="PTHR34406:SF2">
    <property type="entry name" value="PERIPLASMIC PROTEIN"/>
    <property type="match status" value="1"/>
</dbReference>
<dbReference type="AlphaFoldDB" id="A0A1R4GI93"/>
<dbReference type="Pfam" id="PF04264">
    <property type="entry name" value="YceI"/>
    <property type="match status" value="1"/>
</dbReference>
<name>A0A1R4GI93_9GAMM</name>
<reference evidence="3 4" key="1">
    <citation type="submission" date="2017-02" db="EMBL/GenBank/DDBJ databases">
        <authorList>
            <person name="Peterson S.W."/>
        </authorList>
    </citation>
    <scope>NUCLEOTIDE SEQUENCE [LARGE SCALE GENOMIC DNA]</scope>
    <source>
        <strain evidence="3">Psychrobacter_piechaudii</strain>
    </source>
</reference>
<dbReference type="InterPro" id="IPR036761">
    <property type="entry name" value="TTHA0802/YceI-like_sf"/>
</dbReference>
<dbReference type="OrthoDB" id="9811006at2"/>
<evidence type="ECO:0000259" key="2">
    <source>
        <dbReference type="SMART" id="SM00867"/>
    </source>
</evidence>
<evidence type="ECO:0000256" key="1">
    <source>
        <dbReference type="SAM" id="SignalP"/>
    </source>
</evidence>
<dbReference type="Gene3D" id="2.40.128.110">
    <property type="entry name" value="Lipid/polyisoprenoid-binding, YceI-like"/>
    <property type="match status" value="1"/>
</dbReference>
<dbReference type="Proteomes" id="UP000188357">
    <property type="component" value="Unassembled WGS sequence"/>
</dbReference>